<dbReference type="Proteomes" id="UP000001054">
    <property type="component" value="Plasmid pNGR234b"/>
</dbReference>
<feature type="domain" description="YhfX-like C-terminal" evidence="2">
    <location>
        <begin position="279"/>
        <end position="383"/>
    </location>
</feature>
<dbReference type="PATRIC" id="fig|394.7.peg.572"/>
<reference evidence="3 4" key="2">
    <citation type="journal article" date="2009" name="Appl. Environ. Microbiol.">
        <title>Rhizobium sp. strain NGR234 possesses a remarkable number of secretion systems.</title>
        <authorList>
            <person name="Schmeisser C."/>
            <person name="Liesegang H."/>
            <person name="Krysciak D."/>
            <person name="Bakkou N."/>
            <person name="Le Quere A."/>
            <person name="Wollherr A."/>
            <person name="Heinemeyer I."/>
            <person name="Morgenstern B."/>
            <person name="Pommerening-Roeser A."/>
            <person name="Flores M."/>
            <person name="Palacios R."/>
            <person name="Brenner S."/>
            <person name="Gottschalk G."/>
            <person name="Schmitz R.A."/>
            <person name="Broughton W.J."/>
            <person name="Perret X."/>
            <person name="Strittmatter A.W."/>
            <person name="Streit W.R."/>
        </authorList>
    </citation>
    <scope>NUCLEOTIDE SEQUENCE [LARGE SCALE GENOMIC DNA]</scope>
    <source>
        <strain evidence="4">NBRC 101917 / NGR234</strain>
    </source>
</reference>
<evidence type="ECO:0000313" key="4">
    <source>
        <dbReference type="Proteomes" id="UP000001054"/>
    </source>
</evidence>
<dbReference type="SUPFAM" id="SSF51419">
    <property type="entry name" value="PLP-binding barrel"/>
    <property type="match status" value="1"/>
</dbReference>
<geneLocation type="plasmid" evidence="4">
    <name>sym pNGR234b</name>
</geneLocation>
<dbReference type="InterPro" id="IPR048449">
    <property type="entry name" value="YhfX-like_C"/>
</dbReference>
<dbReference type="InterPro" id="IPR029066">
    <property type="entry name" value="PLP-binding_barrel"/>
</dbReference>
<name>C3KN17_SINFN</name>
<keyword evidence="4" id="KW-1185">Reference proteome</keyword>
<evidence type="ECO:0000259" key="2">
    <source>
        <dbReference type="Pfam" id="PF21279"/>
    </source>
</evidence>
<dbReference type="HOGENOM" id="CLU_060710_0_0_5"/>
<protein>
    <submittedName>
        <fullName evidence="3">Amino acid racemase</fullName>
    </submittedName>
</protein>
<evidence type="ECO:0000259" key="1">
    <source>
        <dbReference type="Pfam" id="PF01168"/>
    </source>
</evidence>
<sequence>MFLDVLRRRNPAFIEAAMALHQQGKIPANAYVLDLDTVERNARTLSEEAHRLGLKIFAMTKQVGRSSSFCQAVKRGGIDRSVAVDMACARATHNAGLKVAHLGHLQQIARHEAAAAARTFEPEFWTVFNDTKAAEAAAGAKQAGYRQDLLARIRAEGDTFYRGHEGGFDANDVVAVADRLDALDGGRFAGITTFPALLFDHETRKVLPTHNLATLTKAAEALARAGRRGVEVNAPGTNSSVMLASLAQAGATQCEPGNGLHGTTALHVMEDLPELPAILYLTEVSHLSGGKAYCFGGGFYIDPIFPDYHVRAIVGAEPTTTAALRSVEIPPPSAIDYYAMIDATGPNAPKPGDTAVFGFRGQAFVTRAYVVGVSGISKGTPKVKTIENGFGETASWPV</sequence>
<dbReference type="KEGG" id="rhi:NGR_b01230"/>
<gene>
    <name evidence="3" type="ordered locus">NGR_b01230</name>
</gene>
<feature type="domain" description="Alanine racemase N-terminal" evidence="1">
    <location>
        <begin position="34"/>
        <end position="263"/>
    </location>
</feature>
<accession>C3KN17</accession>
<dbReference type="OrthoDB" id="3189402at2"/>
<evidence type="ECO:0000313" key="3">
    <source>
        <dbReference type="EMBL" id="ACP21590.1"/>
    </source>
</evidence>
<dbReference type="Pfam" id="PF21279">
    <property type="entry name" value="YhfX-like_C"/>
    <property type="match status" value="1"/>
</dbReference>
<organism evidence="3 4">
    <name type="scientific">Sinorhizobium fredii (strain NBRC 101917 / NGR234)</name>
    <dbReference type="NCBI Taxonomy" id="394"/>
    <lineage>
        <taxon>Bacteria</taxon>
        <taxon>Pseudomonadati</taxon>
        <taxon>Pseudomonadota</taxon>
        <taxon>Alphaproteobacteria</taxon>
        <taxon>Hyphomicrobiales</taxon>
        <taxon>Rhizobiaceae</taxon>
        <taxon>Sinorhizobium/Ensifer group</taxon>
        <taxon>Sinorhizobium</taxon>
    </lineage>
</organism>
<dbReference type="InterPro" id="IPR001608">
    <property type="entry name" value="Ala_racemase_N"/>
</dbReference>
<reference evidence="4" key="1">
    <citation type="journal article" date="2004" name="J. Bacteriol.">
        <title>An evolutionary hot spot: the pNGR234b replicon of Rhizobium sp. strain NGR234.</title>
        <authorList>
            <person name="Streit W.R."/>
            <person name="Schmitz R.A."/>
            <person name="Perret X."/>
            <person name="Staehelin C."/>
            <person name="Deakin W.J."/>
            <person name="Raasch C."/>
            <person name="Liesegang H."/>
            <person name="Broughton W.J."/>
        </authorList>
    </citation>
    <scope>NUCLEOTIDE SEQUENCE [LARGE SCALE GENOMIC DNA]</scope>
    <source>
        <strain evidence="4">NBRC 101917 / NGR234</strain>
    </source>
</reference>
<dbReference type="EMBL" id="CP000874">
    <property type="protein sequence ID" value="ACP21590.1"/>
    <property type="molecule type" value="Genomic_DNA"/>
</dbReference>
<keyword evidence="3" id="KW-0614">Plasmid</keyword>
<dbReference type="AlphaFoldDB" id="C3KN17"/>
<dbReference type="Pfam" id="PF01168">
    <property type="entry name" value="Ala_racemase_N"/>
    <property type="match status" value="1"/>
</dbReference>
<dbReference type="Gene3D" id="2.40.37.30">
    <property type="match status" value="2"/>
</dbReference>
<proteinExistence type="predicted"/>
<dbReference type="RefSeq" id="WP_012706192.1">
    <property type="nucleotide sequence ID" value="NC_012586.1"/>
</dbReference>